<protein>
    <submittedName>
        <fullName evidence="2">Uncharacterized protein</fullName>
    </submittedName>
</protein>
<sequence>MAENNNTETSSDGSTTQQGTEDNQDAQLLDDLTVLSRDESEPETARGEALSGTSVSIDDGGYENLQSSISLDGDRKAAQVDEGDIRKDSLNIDRSVVDVGVEVPPNPSDSEGHKDPVPFLDQPLPAAEIDFNQQPQEPSDEPSVSLLPEVADIFNPATPATPAAAVADSTPPTAQRLSETPADTGSITDIFIPAAPATDTTTTTPTTPTTATSPTTATTATTATSPTTATTATSPTTATTATTATSPTTATTATSPTTVTTATTATSPTTATTATTATSPTTATTATSPTTVTTATTATSPTTAT</sequence>
<feature type="compositionally biased region" description="Basic and acidic residues" evidence="1">
    <location>
        <begin position="36"/>
        <end position="46"/>
    </location>
</feature>
<dbReference type="EMBL" id="JAQSDF010000060">
    <property type="protein sequence ID" value="MDI1232117.1"/>
    <property type="molecule type" value="Genomic_DNA"/>
</dbReference>
<name>A0AA43TMC7_9GAMM</name>
<organism evidence="2 3">
    <name type="scientific">Candidatus Methylobacter titanis</name>
    <dbReference type="NCBI Taxonomy" id="3053457"/>
    <lineage>
        <taxon>Bacteria</taxon>
        <taxon>Pseudomonadati</taxon>
        <taxon>Pseudomonadota</taxon>
        <taxon>Gammaproteobacteria</taxon>
        <taxon>Methylococcales</taxon>
        <taxon>Methylococcaceae</taxon>
        <taxon>Methylobacter</taxon>
    </lineage>
</organism>
<feature type="compositionally biased region" description="Low complexity" evidence="1">
    <location>
        <begin position="193"/>
        <end position="305"/>
    </location>
</feature>
<reference evidence="2" key="1">
    <citation type="submission" date="2023-01" db="EMBL/GenBank/DDBJ databases">
        <title>Biogeochemical cycle of methane in antarctic sediments.</title>
        <authorList>
            <person name="Roldan D.M."/>
            <person name="Menes R.J."/>
        </authorList>
    </citation>
    <scope>NUCLEOTIDE SEQUENCE [LARGE SCALE GENOMIC DNA]</scope>
    <source>
        <strain evidence="2">K-2018 MAG008</strain>
    </source>
</reference>
<feature type="compositionally biased region" description="Polar residues" evidence="1">
    <location>
        <begin position="175"/>
        <end position="187"/>
    </location>
</feature>
<feature type="compositionally biased region" description="Low complexity" evidence="1">
    <location>
        <begin position="7"/>
        <end position="21"/>
    </location>
</feature>
<accession>A0AA43TMC7</accession>
<evidence type="ECO:0000313" key="3">
    <source>
        <dbReference type="Proteomes" id="UP001160519"/>
    </source>
</evidence>
<keyword evidence="3" id="KW-1185">Reference proteome</keyword>
<dbReference type="AlphaFoldDB" id="A0AA43TMC7"/>
<evidence type="ECO:0000256" key="1">
    <source>
        <dbReference type="SAM" id="MobiDB-lite"/>
    </source>
</evidence>
<feature type="non-terminal residue" evidence="2">
    <location>
        <position position="305"/>
    </location>
</feature>
<feature type="compositionally biased region" description="Low complexity" evidence="1">
    <location>
        <begin position="156"/>
        <end position="174"/>
    </location>
</feature>
<evidence type="ECO:0000313" key="2">
    <source>
        <dbReference type="EMBL" id="MDI1232117.1"/>
    </source>
</evidence>
<feature type="region of interest" description="Disordered" evidence="1">
    <location>
        <begin position="1"/>
        <end position="305"/>
    </location>
</feature>
<feature type="compositionally biased region" description="Basic and acidic residues" evidence="1">
    <location>
        <begin position="72"/>
        <end position="91"/>
    </location>
</feature>
<proteinExistence type="predicted"/>
<dbReference type="Proteomes" id="UP001160519">
    <property type="component" value="Unassembled WGS sequence"/>
</dbReference>
<comment type="caution">
    <text evidence="2">The sequence shown here is derived from an EMBL/GenBank/DDBJ whole genome shotgun (WGS) entry which is preliminary data.</text>
</comment>
<gene>
    <name evidence="2" type="ORF">PSU93_13300</name>
</gene>